<protein>
    <submittedName>
        <fullName evidence="1">Phosphoribosylpyrophosphate synthetase</fullName>
    </submittedName>
</protein>
<keyword evidence="2" id="KW-1185">Reference proteome</keyword>
<proteinExistence type="predicted"/>
<dbReference type="EMBL" id="VHIQ01000001">
    <property type="protein sequence ID" value="TPV35400.1"/>
    <property type="molecule type" value="Genomic_DNA"/>
</dbReference>
<accession>A0A506PT47</accession>
<dbReference type="AlphaFoldDB" id="A0A506PT47"/>
<comment type="caution">
    <text evidence="1">The sequence shown here is derived from an EMBL/GenBank/DDBJ whole genome shotgun (WGS) entry which is preliminary data.</text>
</comment>
<dbReference type="OrthoDB" id="8418771at2"/>
<name>A0A506PT47_9FLAO</name>
<organism evidence="1 2">
    <name type="scientific">Paucihalobacter ruber</name>
    <dbReference type="NCBI Taxonomy" id="2567861"/>
    <lineage>
        <taxon>Bacteria</taxon>
        <taxon>Pseudomonadati</taxon>
        <taxon>Bacteroidota</taxon>
        <taxon>Flavobacteriia</taxon>
        <taxon>Flavobacteriales</taxon>
        <taxon>Flavobacteriaceae</taxon>
        <taxon>Paucihalobacter</taxon>
    </lineage>
</organism>
<evidence type="ECO:0000313" key="1">
    <source>
        <dbReference type="EMBL" id="TPV35400.1"/>
    </source>
</evidence>
<evidence type="ECO:0000313" key="2">
    <source>
        <dbReference type="Proteomes" id="UP000317332"/>
    </source>
</evidence>
<dbReference type="RefSeq" id="WP_140988409.1">
    <property type="nucleotide sequence ID" value="NZ_VHIQ01000001.1"/>
</dbReference>
<sequence length="107" mass="11945">MTHTNYDTVTEAMAELKKLGYTIDFSMLTDAECIICNLTGTALSPNDFEIDHFYRFEGNSDPGDQMIVYAISSKKLNFKGILVNAYGLYAENTSSAIVKKLDTHPNH</sequence>
<dbReference type="Proteomes" id="UP000317332">
    <property type="component" value="Unassembled WGS sequence"/>
</dbReference>
<reference evidence="1 2" key="1">
    <citation type="submission" date="2019-06" db="EMBL/GenBank/DDBJ databases">
        <title>Flavobacteriaceae Paucihalobacterium erythroidium CWB-1, complete genome.</title>
        <authorList>
            <person name="Wu S."/>
        </authorList>
    </citation>
    <scope>NUCLEOTIDE SEQUENCE [LARGE SCALE GENOMIC DNA]</scope>
    <source>
        <strain evidence="1 2">CWB-1</strain>
    </source>
</reference>
<gene>
    <name evidence="1" type="ORF">FJ651_00315</name>
</gene>